<accession>A0A1B3WC78</accession>
<dbReference type="AlphaFoldDB" id="A0A1B3WC78"/>
<sequence>MKEKPSKESERELSAARRIATASAAGLTLLTCIGIGVYTGVIIDRYFGCAPFGLTSMSILGGAAGLWSVIRKMLER</sequence>
<keyword evidence="5" id="KW-1185">Reference proteome</keyword>
<dbReference type="EMBL" id="CP017037">
    <property type="protein sequence ID" value="AOH38578.1"/>
    <property type="molecule type" value="Genomic_DNA"/>
</dbReference>
<evidence type="ECO:0000313" key="3">
    <source>
        <dbReference type="EMBL" id="RID94470.1"/>
    </source>
</evidence>
<proteinExistence type="predicted"/>
<dbReference type="Proteomes" id="UP000094757">
    <property type="component" value="Chromosome"/>
</dbReference>
<dbReference type="STRING" id="39950.BCB69_00355"/>
<dbReference type="InterPro" id="IPR032820">
    <property type="entry name" value="ATPase_put"/>
</dbReference>
<protein>
    <submittedName>
        <fullName evidence="3">AtpZ/AtpI family protein</fullName>
    </submittedName>
</protein>
<keyword evidence="1" id="KW-0812">Transmembrane</keyword>
<reference evidence="3 5" key="3">
    <citation type="submission" date="2018-08" db="EMBL/GenBank/DDBJ databases">
        <title>Draft genome sequence of Dialister pneumosintes KCOM 1685.</title>
        <authorList>
            <person name="Kook J.-K."/>
            <person name="Park S.-N."/>
            <person name="Lim Y.K."/>
        </authorList>
    </citation>
    <scope>NUCLEOTIDE SEQUENCE [LARGE SCALE GENOMIC DNA]</scope>
    <source>
        <strain evidence="3 5">KCOM 1685</strain>
    </source>
</reference>
<reference evidence="4" key="1">
    <citation type="submission" date="2016-08" db="EMBL/GenBank/DDBJ databases">
        <authorList>
            <person name="Holder M.E."/>
            <person name="Ajami N.J."/>
            <person name="Petrosino J.F."/>
        </authorList>
    </citation>
    <scope>NUCLEOTIDE SEQUENCE [LARGE SCALE GENOMIC DNA]</scope>
    <source>
        <strain evidence="4">F0677</strain>
    </source>
</reference>
<evidence type="ECO:0000313" key="2">
    <source>
        <dbReference type="EMBL" id="AOH38578.1"/>
    </source>
</evidence>
<dbReference type="Proteomes" id="UP000266262">
    <property type="component" value="Unassembled WGS sequence"/>
</dbReference>
<dbReference type="Pfam" id="PF09527">
    <property type="entry name" value="ATPase_gene1"/>
    <property type="match status" value="1"/>
</dbReference>
<name>A0A1B3WC78_9FIRM</name>
<dbReference type="OrthoDB" id="282803at2"/>
<dbReference type="EMBL" id="QWKU01000001">
    <property type="protein sequence ID" value="RID94470.1"/>
    <property type="molecule type" value="Genomic_DNA"/>
</dbReference>
<feature type="transmembrane region" description="Helical" evidence="1">
    <location>
        <begin position="49"/>
        <end position="70"/>
    </location>
</feature>
<evidence type="ECO:0000313" key="5">
    <source>
        <dbReference type="Proteomes" id="UP000266262"/>
    </source>
</evidence>
<keyword evidence="1" id="KW-0472">Membrane</keyword>
<dbReference type="KEGG" id="dpn:BCB69_00355"/>
<reference evidence="2" key="2">
    <citation type="submission" date="2016-08" db="EMBL/GenBank/DDBJ databases">
        <authorList>
            <person name="Seilhamer J.J."/>
        </authorList>
    </citation>
    <scope>NUCLEOTIDE SEQUENCE [LARGE SCALE GENOMIC DNA]</scope>
    <source>
        <strain evidence="2">F0677</strain>
    </source>
</reference>
<feature type="transmembrane region" description="Helical" evidence="1">
    <location>
        <begin position="21"/>
        <end position="43"/>
    </location>
</feature>
<evidence type="ECO:0000256" key="1">
    <source>
        <dbReference type="SAM" id="Phobius"/>
    </source>
</evidence>
<organism evidence="2 4">
    <name type="scientific">Dialister pneumosintes</name>
    <dbReference type="NCBI Taxonomy" id="39950"/>
    <lineage>
        <taxon>Bacteria</taxon>
        <taxon>Bacillati</taxon>
        <taxon>Bacillota</taxon>
        <taxon>Negativicutes</taxon>
        <taxon>Veillonellales</taxon>
        <taxon>Veillonellaceae</taxon>
        <taxon>Dialister</taxon>
    </lineage>
</organism>
<dbReference type="RefSeq" id="WP_022513669.1">
    <property type="nucleotide sequence ID" value="NZ_CP017037.1"/>
</dbReference>
<evidence type="ECO:0000313" key="4">
    <source>
        <dbReference type="Proteomes" id="UP000094757"/>
    </source>
</evidence>
<keyword evidence="1" id="KW-1133">Transmembrane helix</keyword>
<gene>
    <name evidence="2" type="ORF">BCB69_00355</name>
    <name evidence="3" type="ORF">DX915_02835</name>
</gene>